<name>A0A0F3RSD5_9LACO</name>
<evidence type="ECO:0000313" key="4">
    <source>
        <dbReference type="Proteomes" id="UP000321691"/>
    </source>
</evidence>
<dbReference type="AlphaFoldDB" id="A0A0F3RSD5"/>
<comment type="caution">
    <text evidence="2">The sequence shown here is derived from an EMBL/GenBank/DDBJ whole genome shotgun (WGS) entry which is preliminary data.</text>
</comment>
<evidence type="ECO:0000313" key="1">
    <source>
        <dbReference type="EMBL" id="GEO67134.1"/>
    </source>
</evidence>
<protein>
    <submittedName>
        <fullName evidence="2">Uncharacterized protein</fullName>
    </submittedName>
</protein>
<dbReference type="Proteomes" id="UP000033491">
    <property type="component" value="Unassembled WGS sequence"/>
</dbReference>
<dbReference type="EMBL" id="JZCR01000025">
    <property type="protein sequence ID" value="KJW11707.1"/>
    <property type="molecule type" value="Genomic_DNA"/>
</dbReference>
<reference evidence="2 3" key="1">
    <citation type="submission" date="2015-03" db="EMBL/GenBank/DDBJ databases">
        <authorList>
            <person name="Zheng J."/>
            <person name="Ganezle M."/>
        </authorList>
    </citation>
    <scope>NUCLEOTIDE SEQUENCE [LARGE SCALE GENOMIC DNA]</scope>
    <source>
        <strain evidence="2 3">LP38</strain>
    </source>
</reference>
<evidence type="ECO:0000313" key="2">
    <source>
        <dbReference type="EMBL" id="KJW11707.1"/>
    </source>
</evidence>
<evidence type="ECO:0000313" key="3">
    <source>
        <dbReference type="Proteomes" id="UP000033491"/>
    </source>
</evidence>
<dbReference type="RefSeq" id="WP_045808488.1">
    <property type="nucleotide sequence ID" value="NZ_BJZI01000020.1"/>
</dbReference>
<organism evidence="2 3">
    <name type="scientific">Levilactobacillus spicheri</name>
    <dbReference type="NCBI Taxonomy" id="216463"/>
    <lineage>
        <taxon>Bacteria</taxon>
        <taxon>Bacillati</taxon>
        <taxon>Bacillota</taxon>
        <taxon>Bacilli</taxon>
        <taxon>Lactobacillales</taxon>
        <taxon>Lactobacillaceae</taxon>
        <taxon>Levilactobacillus</taxon>
    </lineage>
</organism>
<accession>A0A0F3RSD5</accession>
<dbReference type="OrthoDB" id="2452521at2"/>
<keyword evidence="4" id="KW-1185">Reference proteome</keyword>
<proteinExistence type="predicted"/>
<dbReference type="Proteomes" id="UP000321691">
    <property type="component" value="Unassembled WGS sequence"/>
</dbReference>
<dbReference type="STRING" id="216463.VC81_13045"/>
<sequence length="83" mass="9237">MSQAPLASFEPMIPQVAALLADDPTLQAFFNDLTPGYQREWARFIFGVKAAATQQRHVAVMKTVFQAGFKSKRAYDSRDKAAD</sequence>
<reference evidence="1 4" key="2">
    <citation type="submission" date="2019-07" db="EMBL/GenBank/DDBJ databases">
        <title>Whole genome shotgun sequence of Lactobacillus spicheri NBRC 107155.</title>
        <authorList>
            <person name="Hosoyama A."/>
            <person name="Uohara A."/>
            <person name="Ohji S."/>
            <person name="Ichikawa N."/>
        </authorList>
    </citation>
    <scope>NUCLEOTIDE SEQUENCE [LARGE SCALE GENOMIC DNA]</scope>
    <source>
        <strain evidence="1 4">NBRC 107155</strain>
    </source>
</reference>
<dbReference type="PATRIC" id="fig|216463.3.peg.1870"/>
<gene>
    <name evidence="1" type="ORF">LSP04_15530</name>
    <name evidence="2" type="ORF">VC81_13045</name>
</gene>
<dbReference type="Pfam" id="PF13376">
    <property type="entry name" value="OmdA"/>
    <property type="match status" value="1"/>
</dbReference>
<dbReference type="EMBL" id="BJZI01000020">
    <property type="protein sequence ID" value="GEO67134.1"/>
    <property type="molecule type" value="Genomic_DNA"/>
</dbReference>